<dbReference type="Pfam" id="PF01284">
    <property type="entry name" value="MARVEL"/>
    <property type="match status" value="1"/>
</dbReference>
<protein>
    <submittedName>
        <fullName evidence="10">LOC398646 protein</fullName>
    </submittedName>
</protein>
<evidence type="ECO:0000256" key="4">
    <source>
        <dbReference type="ARBA" id="ARBA00022989"/>
    </source>
</evidence>
<feature type="transmembrane region" description="Helical" evidence="8">
    <location>
        <begin position="160"/>
        <end position="181"/>
    </location>
</feature>
<evidence type="ECO:0000256" key="1">
    <source>
        <dbReference type="ARBA" id="ARBA00004141"/>
    </source>
</evidence>
<keyword evidence="5 7" id="KW-0472">Membrane</keyword>
<comment type="similarity">
    <text evidence="2">Belongs to the synaptophysin/synaptobrevin family.</text>
</comment>
<name>Q7SYT7_XENLA</name>
<evidence type="ECO:0000313" key="10">
    <source>
        <dbReference type="EMBL" id="AAH54270.1"/>
    </source>
</evidence>
<proteinExistence type="evidence at transcript level"/>
<keyword evidence="3 7" id="KW-0812">Transmembrane</keyword>
<feature type="transmembrane region" description="Helical" evidence="8">
    <location>
        <begin position="218"/>
        <end position="240"/>
    </location>
</feature>
<organism evidence="10">
    <name type="scientific">Xenopus laevis</name>
    <name type="common">African clawed frog</name>
    <dbReference type="NCBI Taxonomy" id="8355"/>
    <lineage>
        <taxon>Eukaryota</taxon>
        <taxon>Metazoa</taxon>
        <taxon>Chordata</taxon>
        <taxon>Craniata</taxon>
        <taxon>Vertebrata</taxon>
        <taxon>Euteleostomi</taxon>
        <taxon>Amphibia</taxon>
        <taxon>Batrachia</taxon>
        <taxon>Anura</taxon>
        <taxon>Pipoidea</taxon>
        <taxon>Pipidae</taxon>
        <taxon>Xenopodinae</taxon>
        <taxon>Xenopus</taxon>
        <taxon>Xenopus</taxon>
    </lineage>
</organism>
<dbReference type="EMBL" id="BC054270">
    <property type="protein sequence ID" value="AAH54270.1"/>
    <property type="molecule type" value="mRNA"/>
</dbReference>
<evidence type="ECO:0000256" key="3">
    <source>
        <dbReference type="ARBA" id="ARBA00022692"/>
    </source>
</evidence>
<evidence type="ECO:0000256" key="8">
    <source>
        <dbReference type="SAM" id="Phobius"/>
    </source>
</evidence>
<dbReference type="PRINTS" id="PR00220">
    <property type="entry name" value="SYNAPTOPHYSN"/>
</dbReference>
<evidence type="ECO:0000259" key="9">
    <source>
        <dbReference type="PROSITE" id="PS51225"/>
    </source>
</evidence>
<dbReference type="AlphaFoldDB" id="Q7SYT7"/>
<comment type="subcellular location">
    <subcellularLocation>
        <location evidence="1">Membrane</location>
        <topology evidence="1">Multi-pass membrane protein</topology>
    </subcellularLocation>
</comment>
<dbReference type="InterPro" id="IPR008253">
    <property type="entry name" value="Marvel"/>
</dbReference>
<feature type="transmembrane region" description="Helical" evidence="8">
    <location>
        <begin position="126"/>
        <end position="148"/>
    </location>
</feature>
<feature type="transmembrane region" description="Helical" evidence="8">
    <location>
        <begin position="6"/>
        <end position="25"/>
    </location>
</feature>
<accession>Q7SYT7</accession>
<keyword evidence="4 8" id="KW-1133">Transmembrane helix</keyword>
<dbReference type="PANTHER" id="PTHR10306:SF9">
    <property type="entry name" value="SYNAPTOPHYSIN-LIKE PROTEIN 1"/>
    <property type="match status" value="1"/>
</dbReference>
<reference evidence="10" key="1">
    <citation type="submission" date="2003-06" db="EMBL/GenBank/DDBJ databases">
        <authorList>
            <consortium name="NIH - Xenopus Gene Collection (XGC) project"/>
        </authorList>
    </citation>
    <scope>NUCLEOTIDE SEQUENCE [LARGE SCALE MRNA]</scope>
    <source>
        <tissue evidence="10">Whole</tissue>
    </source>
</reference>
<keyword evidence="6" id="KW-0325">Glycoprotein</keyword>
<feature type="non-terminal residue" evidence="10">
    <location>
        <position position="1"/>
    </location>
</feature>
<evidence type="ECO:0000256" key="6">
    <source>
        <dbReference type="ARBA" id="ARBA00023180"/>
    </source>
</evidence>
<dbReference type="InterPro" id="IPR001285">
    <property type="entry name" value="Synaptophysin/porin"/>
</dbReference>
<feature type="domain" description="MARVEL" evidence="9">
    <location>
        <begin position="39"/>
        <end position="244"/>
    </location>
</feature>
<evidence type="ECO:0000256" key="2">
    <source>
        <dbReference type="ARBA" id="ARBA00006476"/>
    </source>
</evidence>
<dbReference type="PANTHER" id="PTHR10306">
    <property type="entry name" value="SYNAPTOPHYSIN"/>
    <property type="match status" value="1"/>
</dbReference>
<gene>
    <name evidence="10" type="primary">LOC398646</name>
</gene>
<evidence type="ECO:0000256" key="7">
    <source>
        <dbReference type="PROSITE-ProRule" id="PRU00581"/>
    </source>
</evidence>
<sequence length="263" mass="29261">DIAWPGLKVALVSWPIVIIFILFVSPLQKMVAWQLNFGPLKEPLGFIKLLEWFASIFSFATCGGYSGKTEIIVECAKLSENKSAVAPFMYPFRLNVQLFGGIPENFCNATWKELHLTGDYSSPAQFYVSIGVFAFLYCMAALAFYLGFMHLYRDSRTFPLCDFFITVIFAVMWLVSSSAWAKGLSDIKTSTSPQNVVDHHCPSGFKCLPGQESHMGSLNISVAFGFLNLILWAGNAWFVYKETSLHSPPQQPNPEQGPGNVSP</sequence>
<evidence type="ECO:0000256" key="5">
    <source>
        <dbReference type="ARBA" id="ARBA00023136"/>
    </source>
</evidence>
<dbReference type="PROSITE" id="PS51225">
    <property type="entry name" value="MARVEL"/>
    <property type="match status" value="1"/>
</dbReference>
<dbReference type="GO" id="GO:0030672">
    <property type="term" value="C:synaptic vesicle membrane"/>
    <property type="evidence" value="ECO:0007669"/>
    <property type="project" value="TreeGrafter"/>
</dbReference>